<organism evidence="1">
    <name type="scientific">marine sediment metagenome</name>
    <dbReference type="NCBI Taxonomy" id="412755"/>
    <lineage>
        <taxon>unclassified sequences</taxon>
        <taxon>metagenomes</taxon>
        <taxon>ecological metagenomes</taxon>
    </lineage>
</organism>
<name>A0A0F9RGZ0_9ZZZZ</name>
<evidence type="ECO:0000313" key="1">
    <source>
        <dbReference type="EMBL" id="KKN16543.1"/>
    </source>
</evidence>
<dbReference type="EMBL" id="LAZR01003605">
    <property type="protein sequence ID" value="KKN16543.1"/>
    <property type="molecule type" value="Genomic_DNA"/>
</dbReference>
<dbReference type="CDD" id="cd22641">
    <property type="entry name" value="C24-like"/>
    <property type="match status" value="1"/>
</dbReference>
<gene>
    <name evidence="1" type="ORF">LCGC14_0974940</name>
</gene>
<proteinExistence type="predicted"/>
<protein>
    <submittedName>
        <fullName evidence="1">Uncharacterized protein</fullName>
    </submittedName>
</protein>
<comment type="caution">
    <text evidence="1">The sequence shown here is derived from an EMBL/GenBank/DDBJ whole genome shotgun (WGS) entry which is preliminary data.</text>
</comment>
<accession>A0A0F9RGZ0</accession>
<sequence length="118" mass="12543">MNAQVVSVRRGMIILWSGSVASIPTGWHLCDGNDGTPNLSAKFIRGSGITYSPGDTGGSGNHSHAGEDDHYHTLGTNIMLVGSGTFRDRYTLGPYGVGNTSTANHIPPFYSLAYIMKL</sequence>
<dbReference type="SUPFAM" id="SSF88874">
    <property type="entry name" value="Receptor-binding domain of short tail fibre protein gp12"/>
    <property type="match status" value="1"/>
</dbReference>
<reference evidence="1" key="1">
    <citation type="journal article" date="2015" name="Nature">
        <title>Complex archaea that bridge the gap between prokaryotes and eukaryotes.</title>
        <authorList>
            <person name="Spang A."/>
            <person name="Saw J.H."/>
            <person name="Jorgensen S.L."/>
            <person name="Zaremba-Niedzwiedzka K."/>
            <person name="Martijn J."/>
            <person name="Lind A.E."/>
            <person name="van Eijk R."/>
            <person name="Schleper C."/>
            <person name="Guy L."/>
            <person name="Ettema T.J."/>
        </authorList>
    </citation>
    <scope>NUCLEOTIDE SEQUENCE</scope>
</reference>
<dbReference type="AlphaFoldDB" id="A0A0F9RGZ0"/>